<feature type="binding site" evidence="5">
    <location>
        <position position="73"/>
    </location>
    <ligand>
        <name>S-adenosyl-L-methionine</name>
        <dbReference type="ChEBI" id="CHEBI:59789"/>
    </ligand>
</feature>
<comment type="subcellular location">
    <subcellularLocation>
        <location evidence="5">Cytoplasm</location>
    </subcellularLocation>
</comment>
<protein>
    <recommendedName>
        <fullName evidence="5">Ribosomal RNA large subunit methyltransferase H</fullName>
        <ecNumber evidence="5">2.1.1.177</ecNumber>
    </recommendedName>
    <alternativeName>
        <fullName evidence="5">23S rRNA (pseudouridine1915-N3)-methyltransferase</fullName>
    </alternativeName>
    <alternativeName>
        <fullName evidence="5">23S rRNA m3Psi1915 methyltransferase</fullName>
    </alternativeName>
    <alternativeName>
        <fullName evidence="5">rRNA (pseudouridine-N3-)-methyltransferase RlmH</fullName>
    </alternativeName>
</protein>
<dbReference type="GO" id="GO:0070038">
    <property type="term" value="F:rRNA (pseudouridine-N3-)-methyltransferase activity"/>
    <property type="evidence" value="ECO:0007669"/>
    <property type="project" value="UniProtKB-UniRule"/>
</dbReference>
<keyword evidence="2 5" id="KW-0808">Transferase</keyword>
<dbReference type="eggNOG" id="COG1576">
    <property type="taxonomic scope" value="Bacteria"/>
</dbReference>
<dbReference type="EMBL" id="CP006934">
    <property type="protein sequence ID" value="AHI53677.1"/>
    <property type="molecule type" value="Genomic_DNA"/>
</dbReference>
<keyword evidence="5" id="KW-0963">Cytoplasm</keyword>
<evidence type="ECO:0000256" key="5">
    <source>
        <dbReference type="HAMAP-Rule" id="MF_00658"/>
    </source>
</evidence>
<evidence type="ECO:0000256" key="1">
    <source>
        <dbReference type="ARBA" id="ARBA00022603"/>
    </source>
</evidence>
<keyword evidence="7" id="KW-1185">Reference proteome</keyword>
<evidence type="ECO:0000256" key="3">
    <source>
        <dbReference type="ARBA" id="ARBA00022691"/>
    </source>
</evidence>
<dbReference type="KEGG" id="ssab:SSABA_v1c02650"/>
<dbReference type="InterPro" id="IPR029028">
    <property type="entry name" value="Alpha/beta_knot_MTases"/>
</dbReference>
<proteinExistence type="inferred from homology"/>
<keyword evidence="1 5" id="KW-0489">Methyltransferase</keyword>
<dbReference type="PIRSF" id="PIRSF004505">
    <property type="entry name" value="MT_bac"/>
    <property type="match status" value="1"/>
</dbReference>
<gene>
    <name evidence="6" type="primary">yydA</name>
    <name evidence="5" type="synonym">rlmH</name>
    <name evidence="6" type="ORF">SSABA_v1c02650</name>
</gene>
<name>W6A9H3_9MOLU</name>
<comment type="catalytic activity">
    <reaction evidence="5">
        <text>pseudouridine(1915) in 23S rRNA + S-adenosyl-L-methionine = N(3)-methylpseudouridine(1915) in 23S rRNA + S-adenosyl-L-homocysteine + H(+)</text>
        <dbReference type="Rhea" id="RHEA:42752"/>
        <dbReference type="Rhea" id="RHEA-COMP:10221"/>
        <dbReference type="Rhea" id="RHEA-COMP:10222"/>
        <dbReference type="ChEBI" id="CHEBI:15378"/>
        <dbReference type="ChEBI" id="CHEBI:57856"/>
        <dbReference type="ChEBI" id="CHEBI:59789"/>
        <dbReference type="ChEBI" id="CHEBI:65314"/>
        <dbReference type="ChEBI" id="CHEBI:74486"/>
        <dbReference type="EC" id="2.1.1.177"/>
    </reaction>
</comment>
<dbReference type="PATRIC" id="fig|1276257.3.peg.271"/>
<evidence type="ECO:0000313" key="6">
    <source>
        <dbReference type="EMBL" id="AHI53677.1"/>
    </source>
</evidence>
<accession>W6A9H3</accession>
<organism evidence="6 7">
    <name type="scientific">Spiroplasma sabaudiense Ar-1343</name>
    <dbReference type="NCBI Taxonomy" id="1276257"/>
    <lineage>
        <taxon>Bacteria</taxon>
        <taxon>Bacillati</taxon>
        <taxon>Mycoplasmatota</taxon>
        <taxon>Mollicutes</taxon>
        <taxon>Entomoplasmatales</taxon>
        <taxon>Spiroplasmataceae</taxon>
        <taxon>Spiroplasma</taxon>
    </lineage>
</organism>
<evidence type="ECO:0000256" key="4">
    <source>
        <dbReference type="ARBA" id="ARBA00038303"/>
    </source>
</evidence>
<evidence type="ECO:0000313" key="7">
    <source>
        <dbReference type="Proteomes" id="UP000019265"/>
    </source>
</evidence>
<sequence length="156" mass="18188">MKIHIIAFGKMDKKYLKEATEDYLSRLKNFTNLQITELLEETHGDSKKIGAVHEREVNDIIEKKLHDFEIILLDNEAVNIGSPEFSKIVDNNKNMKNAKLAFIIGPSDGFSPRFKKNFHQKLSFGNATFPHQLIRVMLLEQIYRAFKIINNQKYHK</sequence>
<dbReference type="EC" id="2.1.1.177" evidence="5"/>
<dbReference type="PANTHER" id="PTHR33603:SF1">
    <property type="entry name" value="RIBOSOMAL RNA LARGE SUBUNIT METHYLTRANSFERASE H"/>
    <property type="match status" value="1"/>
</dbReference>
<dbReference type="Gene3D" id="3.40.1280.10">
    <property type="match status" value="1"/>
</dbReference>
<dbReference type="Pfam" id="PF02590">
    <property type="entry name" value="SPOUT_MTase"/>
    <property type="match status" value="1"/>
</dbReference>
<dbReference type="PANTHER" id="PTHR33603">
    <property type="entry name" value="METHYLTRANSFERASE"/>
    <property type="match status" value="1"/>
</dbReference>
<keyword evidence="5" id="KW-0698">rRNA processing</keyword>
<dbReference type="InterPro" id="IPR029026">
    <property type="entry name" value="tRNA_m1G_MTases_N"/>
</dbReference>
<reference evidence="6 7" key="1">
    <citation type="journal article" date="2014" name="Genome Biol. Evol.">
        <title>Molecular evolution of the substrate utilization strategies and putative virulence factors in mosquito-associated Spiroplasma species.</title>
        <authorList>
            <person name="Chang T.H."/>
            <person name="Lo W.S."/>
            <person name="Ku C."/>
            <person name="Chen L.L."/>
            <person name="Kuo C.H."/>
        </authorList>
    </citation>
    <scope>NUCLEOTIDE SEQUENCE [LARGE SCALE GENOMIC DNA]</scope>
    <source>
        <strain evidence="6">Ar-1343</strain>
    </source>
</reference>
<comment type="subunit">
    <text evidence="5">Homodimer.</text>
</comment>
<dbReference type="STRING" id="1276257.SSABA_v1c02650"/>
<comment type="caution">
    <text evidence="5">Lacks conserved residue(s) required for the propagation of feature annotation.</text>
</comment>
<dbReference type="SUPFAM" id="SSF75217">
    <property type="entry name" value="alpha/beta knot"/>
    <property type="match status" value="1"/>
</dbReference>
<comment type="function">
    <text evidence="5">Specifically methylates the pseudouridine at position 1915 (m3Psi1915) in 23S rRNA.</text>
</comment>
<dbReference type="CDD" id="cd18081">
    <property type="entry name" value="RlmH-like"/>
    <property type="match status" value="1"/>
</dbReference>
<dbReference type="AlphaFoldDB" id="W6A9H3"/>
<dbReference type="InterPro" id="IPR003742">
    <property type="entry name" value="RlmH-like"/>
</dbReference>
<evidence type="ECO:0000256" key="2">
    <source>
        <dbReference type="ARBA" id="ARBA00022679"/>
    </source>
</evidence>
<dbReference type="OrthoDB" id="9806643at2"/>
<feature type="binding site" evidence="5">
    <location>
        <position position="105"/>
    </location>
    <ligand>
        <name>S-adenosyl-L-methionine</name>
        <dbReference type="ChEBI" id="CHEBI:59789"/>
    </ligand>
</feature>
<dbReference type="Proteomes" id="UP000019265">
    <property type="component" value="Chromosome"/>
</dbReference>
<dbReference type="GO" id="GO:0005737">
    <property type="term" value="C:cytoplasm"/>
    <property type="evidence" value="ECO:0007669"/>
    <property type="project" value="UniProtKB-SubCell"/>
</dbReference>
<dbReference type="HOGENOM" id="CLU_100552_0_0_14"/>
<comment type="similarity">
    <text evidence="4 5">Belongs to the RNA methyltransferase RlmH family.</text>
</comment>
<dbReference type="HAMAP" id="MF_00658">
    <property type="entry name" value="23SrRNA_methyltr_H"/>
    <property type="match status" value="1"/>
</dbReference>
<keyword evidence="3 5" id="KW-0949">S-adenosyl-L-methionine</keyword>
<dbReference type="RefSeq" id="WP_025250813.1">
    <property type="nucleotide sequence ID" value="NZ_CP006934.1"/>
</dbReference>